<accession>A0ACC5X3Q7</accession>
<evidence type="ECO:0000313" key="2">
    <source>
        <dbReference type="Proteomes" id="UP000829447"/>
    </source>
</evidence>
<sequence length="447" mass="49176">MDRNPWVSALVILLHLTLYVSGGMTPGNVTVHIWEGNVTITWDPPQGNPGDYHYQVQLSNYLDSPGVWENVSHCSLLKTTVCNIGYLSEDSNFRVRVGLVTSQNTSWSSKRHINIRLSQLYAPTFTLSSTSDSVQVKIHRKQILDELFTNGVQYTVYLWPDGQENQTLTKSDDDTDDGDMIYISLRSLQVYCVLVKVESTSTAASSISSVQCIKLPLDATVFICLVSLGLLGIIAFLMLFIYFLRRPQKMPSALKLVVNVWKPMIVKSDQVETVTDKGWIINNADTKKGIEFTEEDKERRGSLDSGVSIEQLHLSVSSAKTEEQIGDVQVDSGCGSLKGTEVSGSGRRVTRQFSIHEIHCSGKDEGTEDSGLGLSHHEVSGSLEGEDTGLLSNVVVGDGYRSQSPSSVEVQTDMDSNLAAPSAGYRSGQVTWVRTGIDPALLKQNQY</sequence>
<gene>
    <name evidence="1" type="ORF">PGIGA_G00051360</name>
</gene>
<comment type="caution">
    <text evidence="1">The sequence shown here is derived from an EMBL/GenBank/DDBJ whole genome shotgun (WGS) entry which is preliminary data.</text>
</comment>
<keyword evidence="2" id="KW-1185">Reference proteome</keyword>
<reference evidence="1 2" key="1">
    <citation type="journal article" date="2022" name="bioRxiv">
        <title>An ancient truncated duplication of the anti-Mullerian hormone receptor type 2 gene is a potential conserved master sex determinant in the Pangasiidae catfish family.</title>
        <authorList>
            <person name="Wen M."/>
            <person name="Pan Q."/>
            <person name="Jouanno E."/>
            <person name="Montfort J."/>
            <person name="Zahm M."/>
            <person name="Cabau C."/>
            <person name="Klopp C."/>
            <person name="Iampietro C."/>
            <person name="Roques C."/>
            <person name="Bouchez O."/>
            <person name="Castinel A."/>
            <person name="Donnadieu C."/>
            <person name="Parrinello H."/>
            <person name="Poncet C."/>
            <person name="Belmonte E."/>
            <person name="Gautier V."/>
            <person name="Avarre J.-C."/>
            <person name="Dugue R."/>
            <person name="Gustiano R."/>
            <person name="Ha T.T.T."/>
            <person name="Campet M."/>
            <person name="Sriphairoj K."/>
            <person name="Ribolli J."/>
            <person name="de Almeida F.L."/>
            <person name="Desvignes T."/>
            <person name="Postlethwait J.H."/>
            <person name="Bucao C.F."/>
            <person name="Robinson-Rechavi M."/>
            <person name="Bobe J."/>
            <person name="Herpin A."/>
            <person name="Guiguen Y."/>
        </authorList>
    </citation>
    <scope>NUCLEOTIDE SEQUENCE [LARGE SCALE GENOMIC DNA]</scope>
    <source>
        <strain evidence="1">YG-Dec2019</strain>
    </source>
</reference>
<evidence type="ECO:0000313" key="1">
    <source>
        <dbReference type="EMBL" id="MCI4385510.1"/>
    </source>
</evidence>
<name>A0ACC5X3Q7_PANGG</name>
<dbReference type="Proteomes" id="UP000829447">
    <property type="component" value="Linkage Group LG14"/>
</dbReference>
<dbReference type="EMBL" id="CM040467">
    <property type="protein sequence ID" value="MCI4385510.1"/>
    <property type="molecule type" value="Genomic_DNA"/>
</dbReference>
<organism evidence="1 2">
    <name type="scientific">Pangasianodon gigas</name>
    <name type="common">Mekong giant catfish</name>
    <name type="synonym">Pangasius gigas</name>
    <dbReference type="NCBI Taxonomy" id="30993"/>
    <lineage>
        <taxon>Eukaryota</taxon>
        <taxon>Metazoa</taxon>
        <taxon>Chordata</taxon>
        <taxon>Craniata</taxon>
        <taxon>Vertebrata</taxon>
        <taxon>Euteleostomi</taxon>
        <taxon>Actinopterygii</taxon>
        <taxon>Neopterygii</taxon>
        <taxon>Teleostei</taxon>
        <taxon>Ostariophysi</taxon>
        <taxon>Siluriformes</taxon>
        <taxon>Pangasiidae</taxon>
        <taxon>Pangasianodon</taxon>
    </lineage>
</organism>
<proteinExistence type="predicted"/>
<protein>
    <submittedName>
        <fullName evidence="1">Uncharacterized protein</fullName>
    </submittedName>
</protein>